<feature type="transmembrane region" description="Helical" evidence="1">
    <location>
        <begin position="156"/>
        <end position="175"/>
    </location>
</feature>
<feature type="transmembrane region" description="Helical" evidence="1">
    <location>
        <begin position="243"/>
        <end position="262"/>
    </location>
</feature>
<keyword evidence="1" id="KW-1133">Transmembrane helix</keyword>
<sequence length="269" mass="29753">MMMLLDKSYISLHTCDHLIRWTFAVMTRYTYSLERKKGMTILTAHSFRNTALIFLCLSAGIVDVIGYLSLGHVFTANMTGNIVLLGIAAGSSLQLTALHSIIALSGFVLGVLLAVVIGGNHEKTFWPKAVTRIFIIELMILLLFALMTIFPYTQGAYFMLIILLSMAMGMQTAAARKLNVAGISTTVLTSTLANLFEDAAQRISYREKRKAPIQLVSLMRIGSIVFYCLGAAIAAYTDRYDPFIIIWLPIIILGIIVITAGLKHFHQLK</sequence>
<feature type="transmembrane region" description="Helical" evidence="1">
    <location>
        <begin position="95"/>
        <end position="117"/>
    </location>
</feature>
<gene>
    <name evidence="2" type="ORF">FX981_03639</name>
</gene>
<name>A0A5C0WL39_BACIA</name>
<keyword evidence="1" id="KW-0812">Transmembrane</keyword>
<accession>A0A5C0WL39</accession>
<evidence type="ECO:0000313" key="2">
    <source>
        <dbReference type="EMBL" id="QEK65369.1"/>
    </source>
</evidence>
<feature type="transmembrane region" description="Helical" evidence="1">
    <location>
        <begin position="51"/>
        <end position="75"/>
    </location>
</feature>
<dbReference type="InterPro" id="IPR010699">
    <property type="entry name" value="DUF1275"/>
</dbReference>
<dbReference type="Pfam" id="PF06912">
    <property type="entry name" value="DUF1275"/>
    <property type="match status" value="1"/>
</dbReference>
<dbReference type="PANTHER" id="PTHR37314">
    <property type="entry name" value="SLR0142 PROTEIN"/>
    <property type="match status" value="1"/>
</dbReference>
<keyword evidence="3" id="KW-1185">Reference proteome</keyword>
<keyword evidence="1" id="KW-0472">Membrane</keyword>
<dbReference type="PANTHER" id="PTHR37314:SF4">
    <property type="entry name" value="UPF0700 TRANSMEMBRANE PROTEIN YOAK"/>
    <property type="match status" value="1"/>
</dbReference>
<protein>
    <recommendedName>
        <fullName evidence="4">DUF1275 domain-containing protein</fullName>
    </recommendedName>
</protein>
<feature type="transmembrane region" description="Helical" evidence="1">
    <location>
        <begin position="129"/>
        <end position="150"/>
    </location>
</feature>
<evidence type="ECO:0000313" key="3">
    <source>
        <dbReference type="Proteomes" id="UP000325032"/>
    </source>
</evidence>
<reference evidence="2 3" key="1">
    <citation type="journal article" date="2018" name="Plant Biotechnol. Rep.">
        <title>Diversity and antifungal activity of endophytic bacteria associated with Panax ginseng seedlings.</title>
        <authorList>
            <person name="Park J.M."/>
            <person name="Hong C.E."/>
            <person name="Jo S.H."/>
        </authorList>
    </citation>
    <scope>NUCLEOTIDE SEQUENCE [LARGE SCALE GENOMIC DNA]</scope>
    <source>
        <strain evidence="2 3">PgKB20</strain>
    </source>
</reference>
<organism evidence="2 3">
    <name type="scientific">Bacillus safensis</name>
    <dbReference type="NCBI Taxonomy" id="561879"/>
    <lineage>
        <taxon>Bacteria</taxon>
        <taxon>Bacillati</taxon>
        <taxon>Bacillota</taxon>
        <taxon>Bacilli</taxon>
        <taxon>Bacillales</taxon>
        <taxon>Bacillaceae</taxon>
        <taxon>Bacillus</taxon>
    </lineage>
</organism>
<proteinExistence type="predicted"/>
<dbReference type="AlphaFoldDB" id="A0A5C0WL39"/>
<feature type="transmembrane region" description="Helical" evidence="1">
    <location>
        <begin position="215"/>
        <end position="237"/>
    </location>
</feature>
<evidence type="ECO:0008006" key="4">
    <source>
        <dbReference type="Google" id="ProtNLM"/>
    </source>
</evidence>
<dbReference type="Proteomes" id="UP000325032">
    <property type="component" value="Chromosome"/>
</dbReference>
<evidence type="ECO:0000256" key="1">
    <source>
        <dbReference type="SAM" id="Phobius"/>
    </source>
</evidence>
<dbReference type="EMBL" id="CP043404">
    <property type="protein sequence ID" value="QEK65369.1"/>
    <property type="molecule type" value="Genomic_DNA"/>
</dbReference>